<dbReference type="AlphaFoldDB" id="A0A101HRY6"/>
<protein>
    <submittedName>
        <fullName evidence="1">Uncharacterized protein</fullName>
    </submittedName>
</protein>
<reference evidence="2" key="1">
    <citation type="journal article" date="2015" name="MBio">
        <title>Genome-Resolved Metagenomic Analysis Reveals Roles for Candidate Phyla and Other Microbial Community Members in Biogeochemical Transformations in Oil Reservoirs.</title>
        <authorList>
            <person name="Hu P."/>
            <person name="Tom L."/>
            <person name="Singh A."/>
            <person name="Thomas B.C."/>
            <person name="Baker B.J."/>
            <person name="Piceno Y.M."/>
            <person name="Andersen G.L."/>
            <person name="Banfield J.F."/>
        </authorList>
    </citation>
    <scope>NUCLEOTIDE SEQUENCE [LARGE SCALE GENOMIC DNA]</scope>
</reference>
<proteinExistence type="predicted"/>
<name>A0A101HRY6_9BACT</name>
<dbReference type="Proteomes" id="UP000054092">
    <property type="component" value="Unassembled WGS sequence"/>
</dbReference>
<comment type="caution">
    <text evidence="1">The sequence shown here is derived from an EMBL/GenBank/DDBJ whole genome shotgun (WGS) entry which is preliminary data.</text>
</comment>
<accession>A0A101HRY6</accession>
<dbReference type="PATRIC" id="fig|1184387.3.peg.685"/>
<organism evidence="1 2">
    <name type="scientific">Mesotoga prima</name>
    <dbReference type="NCBI Taxonomy" id="1184387"/>
    <lineage>
        <taxon>Bacteria</taxon>
        <taxon>Thermotogati</taxon>
        <taxon>Thermotogota</taxon>
        <taxon>Thermotogae</taxon>
        <taxon>Kosmotogales</taxon>
        <taxon>Kosmotogaceae</taxon>
        <taxon>Mesotoga</taxon>
    </lineage>
</organism>
<gene>
    <name evidence="1" type="ORF">XD94_0357</name>
</gene>
<sequence>MYYRSKENGIFNFNLYSNYRAVGSRYIATRPSEQEDIVEELNSEDDAKLFEDFIWASLQRVRDYIDFKDFDSFCHGRRQ</sequence>
<evidence type="ECO:0000313" key="2">
    <source>
        <dbReference type="Proteomes" id="UP000054092"/>
    </source>
</evidence>
<dbReference type="EMBL" id="LGGP01000040">
    <property type="protein sequence ID" value="KUK81704.1"/>
    <property type="molecule type" value="Genomic_DNA"/>
</dbReference>
<evidence type="ECO:0000313" key="1">
    <source>
        <dbReference type="EMBL" id="KUK81704.1"/>
    </source>
</evidence>